<evidence type="ECO:0000313" key="1">
    <source>
        <dbReference type="EMBL" id="PWE27768.1"/>
    </source>
</evidence>
<keyword evidence="1" id="KW-0032">Aminotransferase</keyword>
<dbReference type="Pfam" id="PF01063">
    <property type="entry name" value="Aminotran_4"/>
    <property type="match status" value="1"/>
</dbReference>
<dbReference type="Proteomes" id="UP000244940">
    <property type="component" value="Unassembled WGS sequence"/>
</dbReference>
<keyword evidence="2" id="KW-1185">Reference proteome</keyword>
<dbReference type="SUPFAM" id="SSF56752">
    <property type="entry name" value="D-aminoacid aminotransferase-like PLP-dependent enzymes"/>
    <property type="match status" value="1"/>
</dbReference>
<keyword evidence="1" id="KW-0808">Transferase</keyword>
<dbReference type="OrthoDB" id="9809239at2"/>
<reference evidence="1 2" key="1">
    <citation type="submission" date="2018-05" db="EMBL/GenBank/DDBJ databases">
        <title>Pararhodobacter marina sp. nov., isolated from deep-sea water of the Indian Ocean.</title>
        <authorList>
            <person name="Lai Q.Sr."/>
            <person name="Liu X."/>
            <person name="Shao Z."/>
        </authorList>
    </citation>
    <scope>NUCLEOTIDE SEQUENCE [LARGE SCALE GENOMIC DNA]</scope>
    <source>
        <strain evidence="1 2">CIC4N-9</strain>
    </source>
</reference>
<dbReference type="GO" id="GO:0008483">
    <property type="term" value="F:transaminase activity"/>
    <property type="evidence" value="ECO:0007669"/>
    <property type="project" value="UniProtKB-KW"/>
</dbReference>
<accession>A0A2U2C798</accession>
<dbReference type="RefSeq" id="WP_109534183.1">
    <property type="nucleotide sequence ID" value="NZ_QEYD01000009.1"/>
</dbReference>
<dbReference type="EMBL" id="QEYD01000009">
    <property type="protein sequence ID" value="PWE27768.1"/>
    <property type="molecule type" value="Genomic_DNA"/>
</dbReference>
<dbReference type="InterPro" id="IPR043132">
    <property type="entry name" value="BCAT-like_C"/>
</dbReference>
<dbReference type="InterPro" id="IPR001544">
    <property type="entry name" value="Aminotrans_IV"/>
</dbReference>
<gene>
    <name evidence="1" type="ORF">C4N9_15140</name>
</gene>
<sequence>MYWDGNSVPRWPLHRARLARGAAALGWRLPEVTPAGPPEPARLRLALDAEGRVDLQAGPLPPARDLWRLGLSSERLHSDDPWLRVKSSRRAPYDRARAAMPAELDEVLLLNERGEVCEGSITTLFFDRGRGMRTPPLSCGLLPGILRAEMDVPEEVLLPEDLPRVSLWVGNALRGLCRAVWVG</sequence>
<dbReference type="Gene3D" id="3.20.10.10">
    <property type="entry name" value="D-amino Acid Aminotransferase, subunit A, domain 2"/>
    <property type="match status" value="1"/>
</dbReference>
<name>A0A2U2C798_9RHOB</name>
<proteinExistence type="predicted"/>
<dbReference type="GeneID" id="94366229"/>
<protein>
    <submittedName>
        <fullName evidence="1">Aminotransferase class IV</fullName>
    </submittedName>
</protein>
<dbReference type="InterPro" id="IPR036038">
    <property type="entry name" value="Aminotransferase-like"/>
</dbReference>
<comment type="caution">
    <text evidence="1">The sequence shown here is derived from an EMBL/GenBank/DDBJ whole genome shotgun (WGS) entry which is preliminary data.</text>
</comment>
<dbReference type="NCBIfam" id="NF005729">
    <property type="entry name" value="PRK07546.1-3"/>
    <property type="match status" value="1"/>
</dbReference>
<evidence type="ECO:0000313" key="2">
    <source>
        <dbReference type="Proteomes" id="UP000244940"/>
    </source>
</evidence>
<dbReference type="AlphaFoldDB" id="A0A2U2C798"/>
<organism evidence="1 2">
    <name type="scientific">Pararhodobacter marinus</name>
    <dbReference type="NCBI Taxonomy" id="2184063"/>
    <lineage>
        <taxon>Bacteria</taxon>
        <taxon>Pseudomonadati</taxon>
        <taxon>Pseudomonadota</taxon>
        <taxon>Alphaproteobacteria</taxon>
        <taxon>Rhodobacterales</taxon>
        <taxon>Paracoccaceae</taxon>
        <taxon>Pararhodobacter</taxon>
    </lineage>
</organism>